<dbReference type="GO" id="GO:0000976">
    <property type="term" value="F:transcription cis-regulatory region binding"/>
    <property type="evidence" value="ECO:0007669"/>
    <property type="project" value="TreeGrafter"/>
</dbReference>
<evidence type="ECO:0000256" key="10">
    <source>
        <dbReference type="ARBA" id="ARBA00042461"/>
    </source>
</evidence>
<organism evidence="13 14">
    <name type="scientific">Amorphotheca resinae ATCC 22711</name>
    <dbReference type="NCBI Taxonomy" id="857342"/>
    <lineage>
        <taxon>Eukaryota</taxon>
        <taxon>Fungi</taxon>
        <taxon>Dikarya</taxon>
        <taxon>Ascomycota</taxon>
        <taxon>Pezizomycotina</taxon>
        <taxon>Leotiomycetes</taxon>
        <taxon>Helotiales</taxon>
        <taxon>Amorphothecaceae</taxon>
        <taxon>Amorphotheca</taxon>
    </lineage>
</organism>
<feature type="domain" description="Zn(2)-C6 fungal-type" evidence="12">
    <location>
        <begin position="22"/>
        <end position="54"/>
    </location>
</feature>
<dbReference type="STRING" id="857342.A0A2T3AVV0"/>
<sequence>MMKRKLASQENDGHIPKRKIRSCETCRRLKTRCETQNNTTACHRCELLKLDCSLAAEAFETPATPPDELDKPLPQPEAVFQATPQPWQDYSQRLIAVENSLAHVRSSLDELLRLSTRASSSQTAFHRSRMRTEVPNSPITAPLNSQSNGPLVADRNSRIAPMSLIRDMTHYILGDEREQHRSDVSDDIVTKGIITEELAHALFAGFTQLSRRWHFMKSHNPTDLRQTSSLLFASCVLSGLQIDSSLHGSQLHHDLYQHVSGLLSRSMLVSPLSLEAIQSMLIFSMWNLVPNKDVEYLDTWLLSGVAGMQGMLAINFEQLLKPRMCGMVDPKSRETLRSWNLICLCHLQFSAGTGRPPVISRQYLKQCKNILELPSYTSRDRLVASGVDLYDALCNVVNSESVQTDSLVWDEIDDWRKRCGEFFELDSTKPLRFAYSCSYLILTRRTLKYLSEQPSKEQTQNAATDLDPSLFIQLAVEHAHRILHLFLAMSDLTAFVRPAYENLLCSFAMVTLSEFATYLDDIDATLALMERTSQHVQLGGKAEPVSKWALSVMRKYVFDMKRASGHDLTQRETFIPRPNLGDLTGTSIALPDDVQAGEWSTGDVTYQDFPSLEEMFLGN</sequence>
<dbReference type="PROSITE" id="PS50048">
    <property type="entry name" value="ZN2_CY6_FUNGAL_2"/>
    <property type="match status" value="1"/>
</dbReference>
<evidence type="ECO:0000256" key="8">
    <source>
        <dbReference type="ARBA" id="ARBA00038134"/>
    </source>
</evidence>
<gene>
    <name evidence="13" type="ORF">M430DRAFT_20706</name>
</gene>
<evidence type="ECO:0000313" key="13">
    <source>
        <dbReference type="EMBL" id="PSS12791.1"/>
    </source>
</evidence>
<keyword evidence="4" id="KW-0805">Transcription regulation</keyword>
<keyword evidence="7" id="KW-0539">Nucleus</keyword>
<dbReference type="SMART" id="SM00066">
    <property type="entry name" value="GAL4"/>
    <property type="match status" value="1"/>
</dbReference>
<evidence type="ECO:0000256" key="3">
    <source>
        <dbReference type="ARBA" id="ARBA00022833"/>
    </source>
</evidence>
<dbReference type="RefSeq" id="XP_024718782.1">
    <property type="nucleotide sequence ID" value="XM_024864350.1"/>
</dbReference>
<dbReference type="Gene3D" id="4.10.240.10">
    <property type="entry name" value="Zn(2)-C6 fungal-type DNA-binding domain"/>
    <property type="match status" value="1"/>
</dbReference>
<comment type="subcellular location">
    <subcellularLocation>
        <location evidence="1">Nucleus</location>
    </subcellularLocation>
</comment>
<dbReference type="InParanoid" id="A0A2T3AVV0"/>
<protein>
    <recommendedName>
        <fullName evidence="9">Transcriptional activator of proteases prtT</fullName>
    </recommendedName>
    <alternativeName>
        <fullName evidence="10">Zn(2)-C6 zinc finger-containing protein prtT</fullName>
    </alternativeName>
</protein>
<accession>A0A2T3AVV0</accession>
<dbReference type="PANTHER" id="PTHR31845:SF34">
    <property type="entry name" value="TRANSCRIPTIONAL ACTIVATOR OF PROTEASES PRTT"/>
    <property type="match status" value="1"/>
</dbReference>
<dbReference type="GO" id="GO:0008270">
    <property type="term" value="F:zinc ion binding"/>
    <property type="evidence" value="ECO:0007669"/>
    <property type="project" value="InterPro"/>
</dbReference>
<name>A0A2T3AVV0_AMORE</name>
<evidence type="ECO:0000313" key="14">
    <source>
        <dbReference type="Proteomes" id="UP000241818"/>
    </source>
</evidence>
<dbReference type="GO" id="GO:0000981">
    <property type="term" value="F:DNA-binding transcription factor activity, RNA polymerase II-specific"/>
    <property type="evidence" value="ECO:0007669"/>
    <property type="project" value="InterPro"/>
</dbReference>
<dbReference type="FunCoup" id="A0A2T3AVV0">
    <property type="interactions" value="183"/>
</dbReference>
<evidence type="ECO:0000256" key="7">
    <source>
        <dbReference type="ARBA" id="ARBA00023242"/>
    </source>
</evidence>
<evidence type="ECO:0000256" key="9">
    <source>
        <dbReference type="ARBA" id="ARBA00041135"/>
    </source>
</evidence>
<dbReference type="CDD" id="cd12148">
    <property type="entry name" value="fungal_TF_MHR"/>
    <property type="match status" value="1"/>
</dbReference>
<evidence type="ECO:0000256" key="11">
    <source>
        <dbReference type="SAM" id="MobiDB-lite"/>
    </source>
</evidence>
<keyword evidence="14" id="KW-1185">Reference proteome</keyword>
<dbReference type="InterPro" id="IPR036864">
    <property type="entry name" value="Zn2-C6_fun-type_DNA-bd_sf"/>
</dbReference>
<keyword evidence="2" id="KW-0479">Metal-binding</keyword>
<dbReference type="OrthoDB" id="2595934at2759"/>
<evidence type="ECO:0000256" key="4">
    <source>
        <dbReference type="ARBA" id="ARBA00023015"/>
    </source>
</evidence>
<evidence type="ECO:0000256" key="2">
    <source>
        <dbReference type="ARBA" id="ARBA00022723"/>
    </source>
</evidence>
<feature type="compositionally biased region" description="Polar residues" evidence="11">
    <location>
        <begin position="134"/>
        <end position="149"/>
    </location>
</feature>
<dbReference type="PANTHER" id="PTHR31845">
    <property type="entry name" value="FINGER DOMAIN PROTEIN, PUTATIVE-RELATED"/>
    <property type="match status" value="1"/>
</dbReference>
<evidence type="ECO:0000256" key="1">
    <source>
        <dbReference type="ARBA" id="ARBA00004123"/>
    </source>
</evidence>
<comment type="similarity">
    <text evidence="8">Belongs to the prtT family.</text>
</comment>
<keyword evidence="6" id="KW-0804">Transcription</keyword>
<evidence type="ECO:0000256" key="6">
    <source>
        <dbReference type="ARBA" id="ARBA00023163"/>
    </source>
</evidence>
<dbReference type="GO" id="GO:0005634">
    <property type="term" value="C:nucleus"/>
    <property type="evidence" value="ECO:0007669"/>
    <property type="project" value="UniProtKB-SubCell"/>
</dbReference>
<dbReference type="SUPFAM" id="SSF57701">
    <property type="entry name" value="Zn2/Cys6 DNA-binding domain"/>
    <property type="match status" value="1"/>
</dbReference>
<evidence type="ECO:0000256" key="5">
    <source>
        <dbReference type="ARBA" id="ARBA00023125"/>
    </source>
</evidence>
<dbReference type="Pfam" id="PF00172">
    <property type="entry name" value="Zn_clus"/>
    <property type="match status" value="1"/>
</dbReference>
<dbReference type="InterPro" id="IPR051089">
    <property type="entry name" value="prtT"/>
</dbReference>
<proteinExistence type="inferred from homology"/>
<dbReference type="PROSITE" id="PS00463">
    <property type="entry name" value="ZN2_CY6_FUNGAL_1"/>
    <property type="match status" value="1"/>
</dbReference>
<dbReference type="EMBL" id="KZ679014">
    <property type="protein sequence ID" value="PSS12791.1"/>
    <property type="molecule type" value="Genomic_DNA"/>
</dbReference>
<dbReference type="GeneID" id="36572431"/>
<keyword evidence="3" id="KW-0862">Zinc</keyword>
<feature type="region of interest" description="Disordered" evidence="11">
    <location>
        <begin position="122"/>
        <end position="151"/>
    </location>
</feature>
<evidence type="ECO:0000259" key="12">
    <source>
        <dbReference type="PROSITE" id="PS50048"/>
    </source>
</evidence>
<dbReference type="Proteomes" id="UP000241818">
    <property type="component" value="Unassembled WGS sequence"/>
</dbReference>
<dbReference type="InterPro" id="IPR001138">
    <property type="entry name" value="Zn2Cys6_DnaBD"/>
</dbReference>
<dbReference type="CDD" id="cd00067">
    <property type="entry name" value="GAL4"/>
    <property type="match status" value="1"/>
</dbReference>
<dbReference type="AlphaFoldDB" id="A0A2T3AVV0"/>
<keyword evidence="5" id="KW-0238">DNA-binding</keyword>
<reference evidence="13 14" key="1">
    <citation type="journal article" date="2018" name="New Phytol.">
        <title>Comparative genomics and transcriptomics depict ericoid mycorrhizal fungi as versatile saprotrophs and plant mutualists.</title>
        <authorList>
            <person name="Martino E."/>
            <person name="Morin E."/>
            <person name="Grelet G.A."/>
            <person name="Kuo A."/>
            <person name="Kohler A."/>
            <person name="Daghino S."/>
            <person name="Barry K.W."/>
            <person name="Cichocki N."/>
            <person name="Clum A."/>
            <person name="Dockter R.B."/>
            <person name="Hainaut M."/>
            <person name="Kuo R.C."/>
            <person name="LaButti K."/>
            <person name="Lindahl B.D."/>
            <person name="Lindquist E.A."/>
            <person name="Lipzen A."/>
            <person name="Khouja H.R."/>
            <person name="Magnuson J."/>
            <person name="Murat C."/>
            <person name="Ohm R.A."/>
            <person name="Singer S.W."/>
            <person name="Spatafora J.W."/>
            <person name="Wang M."/>
            <person name="Veneault-Fourrey C."/>
            <person name="Henrissat B."/>
            <person name="Grigoriev I.V."/>
            <person name="Martin F.M."/>
            <person name="Perotto S."/>
        </authorList>
    </citation>
    <scope>NUCLEOTIDE SEQUENCE [LARGE SCALE GENOMIC DNA]</scope>
    <source>
        <strain evidence="13 14">ATCC 22711</strain>
    </source>
</reference>